<dbReference type="EMBL" id="CP032482">
    <property type="protein sequence ID" value="AYD44879.1"/>
    <property type="molecule type" value="Genomic_DNA"/>
</dbReference>
<dbReference type="GeneID" id="82552043"/>
<reference evidence="3 5" key="2">
    <citation type="submission" date="2018-09" db="EMBL/GenBank/DDBJ databases">
        <title>Yersinia kristensenii subsp. rochesterensis subsp. nov., Isolated from Human Feces.</title>
        <authorList>
            <person name="Cunningham S.A."/>
            <person name="Jeraldo P."/>
            <person name="Patel R."/>
        </authorList>
    </citation>
    <scope>NUCLEOTIDE SEQUENCE [LARGE SCALE GENOMIC DNA]</scope>
    <source>
        <strain evidence="3 5">ATCC BAA-2637</strain>
    </source>
</reference>
<dbReference type="EMBL" id="CP009997">
    <property type="protein sequence ID" value="AJJ35546.1"/>
    <property type="molecule type" value="Genomic_DNA"/>
</dbReference>
<evidence type="ECO:0000313" key="3">
    <source>
        <dbReference type="EMBL" id="AYD44879.1"/>
    </source>
</evidence>
<feature type="chain" id="PRO_5034561037" description="Lipoprotein" evidence="1">
    <location>
        <begin position="47"/>
        <end position="98"/>
    </location>
</feature>
<evidence type="ECO:0000313" key="4">
    <source>
        <dbReference type="Proteomes" id="UP000031883"/>
    </source>
</evidence>
<accession>A0A386HGX4</accession>
<evidence type="ECO:0000313" key="5">
    <source>
        <dbReference type="Proteomes" id="UP000265864"/>
    </source>
</evidence>
<sequence>MNNTHNIVLNGKSHFLPAPPQFRLNPIVLACAAALAFGAAISSAQAASCIANGTTYADCTVGQAGTAGVDASGTSGATGAMVTQQGTPVILGLMAVTV</sequence>
<keyword evidence="1" id="KW-0732">Signal</keyword>
<reference evidence="2 4" key="1">
    <citation type="journal article" date="2015" name="Genome Announc.">
        <title>Thirty-Two Complete Genome Assemblies of Nine Yersinia Species, Including Y. pestis, Y. pseudotuberculosis, and Y. enterocolitica.</title>
        <authorList>
            <person name="Johnson S.L."/>
            <person name="Daligault H.E."/>
            <person name="Davenport K.W."/>
            <person name="Jaissle J."/>
            <person name="Frey K.G."/>
            <person name="Ladner J.T."/>
            <person name="Broomall S.M."/>
            <person name="Bishop-Lilly K.A."/>
            <person name="Bruce D.C."/>
            <person name="Coyne S.R."/>
            <person name="Gibbons H.S."/>
            <person name="Lo C.C."/>
            <person name="Munk A.C."/>
            <person name="Rosenzweig C.N."/>
            <person name="Koroleva G.I."/>
            <person name="Palacios G.F."/>
            <person name="Redden C.L."/>
            <person name="Xu Y."/>
            <person name="Minogue T.D."/>
            <person name="Chain P.S."/>
        </authorList>
    </citation>
    <scope>NUCLEOTIDE SEQUENCE [LARGE SCALE GENOMIC DNA]</scope>
    <source>
        <strain evidence="2 4">Y231</strain>
    </source>
</reference>
<gene>
    <name evidence="2" type="ORF">CH54_3656</name>
    <name evidence="3" type="ORF">DXZ79_14950</name>
</gene>
<evidence type="ECO:0008006" key="6">
    <source>
        <dbReference type="Google" id="ProtNLM"/>
    </source>
</evidence>
<organism evidence="3 5">
    <name type="scientific">Yersinia rochesterensis</name>
    <dbReference type="NCBI Taxonomy" id="1604335"/>
    <lineage>
        <taxon>Bacteria</taxon>
        <taxon>Pseudomonadati</taxon>
        <taxon>Pseudomonadota</taxon>
        <taxon>Gammaproteobacteria</taxon>
        <taxon>Enterobacterales</taxon>
        <taxon>Yersiniaceae</taxon>
        <taxon>Yersinia</taxon>
    </lineage>
</organism>
<dbReference type="RefSeq" id="WP_038631466.1">
    <property type="nucleotide sequence ID" value="NZ_CABHXM010000032.1"/>
</dbReference>
<dbReference type="Proteomes" id="UP000265864">
    <property type="component" value="Chromosome"/>
</dbReference>
<evidence type="ECO:0000313" key="2">
    <source>
        <dbReference type="EMBL" id="AJJ35546.1"/>
    </source>
</evidence>
<name>A0A386HGX4_9GAMM</name>
<feature type="signal peptide" evidence="1">
    <location>
        <begin position="1"/>
        <end position="46"/>
    </location>
</feature>
<protein>
    <recommendedName>
        <fullName evidence="6">Lipoprotein</fullName>
    </recommendedName>
</protein>
<dbReference type="Proteomes" id="UP000031883">
    <property type="component" value="Chromosome"/>
</dbReference>
<keyword evidence="4" id="KW-1185">Reference proteome</keyword>
<evidence type="ECO:0000256" key="1">
    <source>
        <dbReference type="SAM" id="SignalP"/>
    </source>
</evidence>
<proteinExistence type="predicted"/>
<dbReference type="AlphaFoldDB" id="A0A386HGX4"/>